<dbReference type="Pfam" id="PF02627">
    <property type="entry name" value="CMD"/>
    <property type="match status" value="1"/>
</dbReference>
<dbReference type="InterPro" id="IPR004675">
    <property type="entry name" value="AhpD_core"/>
</dbReference>
<dbReference type="Gene3D" id="1.20.1290.10">
    <property type="entry name" value="AhpD-like"/>
    <property type="match status" value="1"/>
</dbReference>
<keyword evidence="3" id="KW-1185">Reference proteome</keyword>
<evidence type="ECO:0000313" key="2">
    <source>
        <dbReference type="EMBL" id="PTX50887.1"/>
    </source>
</evidence>
<dbReference type="EMBL" id="QBKP01000004">
    <property type="protein sequence ID" value="PTX50887.1"/>
    <property type="molecule type" value="Genomic_DNA"/>
</dbReference>
<feature type="domain" description="Carboxymuconolactone decarboxylase-like" evidence="1">
    <location>
        <begin position="19"/>
        <end position="94"/>
    </location>
</feature>
<dbReference type="GO" id="GO:0051920">
    <property type="term" value="F:peroxiredoxin activity"/>
    <property type="evidence" value="ECO:0007669"/>
    <property type="project" value="InterPro"/>
</dbReference>
<accession>A0A2T6B481</accession>
<dbReference type="NCBIfam" id="TIGR00778">
    <property type="entry name" value="ahpD_dom"/>
    <property type="match status" value="1"/>
</dbReference>
<dbReference type="OrthoDB" id="9801997at2"/>
<dbReference type="PANTHER" id="PTHR34846">
    <property type="entry name" value="4-CARBOXYMUCONOLACTONE DECARBOXYLASE FAMILY PROTEIN (AFU_ORTHOLOGUE AFUA_6G11590)"/>
    <property type="match status" value="1"/>
</dbReference>
<evidence type="ECO:0000259" key="1">
    <source>
        <dbReference type="Pfam" id="PF02627"/>
    </source>
</evidence>
<dbReference type="PANTHER" id="PTHR34846:SF10">
    <property type="entry name" value="CYTOPLASMIC PROTEIN"/>
    <property type="match status" value="1"/>
</dbReference>
<dbReference type="SUPFAM" id="SSF69118">
    <property type="entry name" value="AhpD-like"/>
    <property type="match status" value="1"/>
</dbReference>
<sequence>MTPRMTDHFKRIGSAFNGLVTFETELRKGPLDHVLLHLVKLRASQINGCAFCIQMHVSDALKDGESHLRLHMVAGWRDSTLFTPRERAALAWTEKLTTVAAAHPTDADWEAVSAVFNADELAFLTFAISGINLWNRTQIAFSVAHGLDLPAERPHAA</sequence>
<reference evidence="2 3" key="1">
    <citation type="submission" date="2018-04" db="EMBL/GenBank/DDBJ databases">
        <title>Genomic Encyclopedia of Archaeal and Bacterial Type Strains, Phase II (KMG-II): from individual species to whole genera.</title>
        <authorList>
            <person name="Goeker M."/>
        </authorList>
    </citation>
    <scope>NUCLEOTIDE SEQUENCE [LARGE SCALE GENOMIC DNA]</scope>
    <source>
        <strain evidence="2 3">DSM 21823</strain>
    </source>
</reference>
<organism evidence="2 3">
    <name type="scientific">Gemmobacter caeni</name>
    <dbReference type="NCBI Taxonomy" id="589035"/>
    <lineage>
        <taxon>Bacteria</taxon>
        <taxon>Pseudomonadati</taxon>
        <taxon>Pseudomonadota</taxon>
        <taxon>Alphaproteobacteria</taxon>
        <taxon>Rhodobacterales</taxon>
        <taxon>Paracoccaceae</taxon>
        <taxon>Gemmobacter</taxon>
    </lineage>
</organism>
<dbReference type="Proteomes" id="UP000244224">
    <property type="component" value="Unassembled WGS sequence"/>
</dbReference>
<comment type="caution">
    <text evidence="2">The sequence shown here is derived from an EMBL/GenBank/DDBJ whole genome shotgun (WGS) entry which is preliminary data.</text>
</comment>
<gene>
    <name evidence="2" type="ORF">C8N34_1043</name>
</gene>
<dbReference type="InterPro" id="IPR003779">
    <property type="entry name" value="CMD-like"/>
</dbReference>
<keyword evidence="2" id="KW-0575">Peroxidase</keyword>
<name>A0A2T6B481_9RHOB</name>
<dbReference type="AlphaFoldDB" id="A0A2T6B481"/>
<protein>
    <submittedName>
        <fullName evidence="2">AhpD family alkylhydroperoxidase</fullName>
    </submittedName>
</protein>
<proteinExistence type="predicted"/>
<keyword evidence="2" id="KW-0560">Oxidoreductase</keyword>
<dbReference type="InterPro" id="IPR029032">
    <property type="entry name" value="AhpD-like"/>
</dbReference>
<evidence type="ECO:0000313" key="3">
    <source>
        <dbReference type="Proteomes" id="UP000244224"/>
    </source>
</evidence>